<comment type="caution">
    <text evidence="1">The sequence shown here is derived from an EMBL/GenBank/DDBJ whole genome shotgun (WGS) entry which is preliminary data.</text>
</comment>
<gene>
    <name evidence="1" type="ORF">N8T08_006304</name>
</gene>
<protein>
    <submittedName>
        <fullName evidence="1">Uncharacterized protein</fullName>
    </submittedName>
</protein>
<dbReference type="EMBL" id="JAOPJF010000039">
    <property type="protein sequence ID" value="KAK1143498.1"/>
    <property type="molecule type" value="Genomic_DNA"/>
</dbReference>
<name>A0ACC3AZQ0_9EURO</name>
<reference evidence="1 2" key="1">
    <citation type="journal article" date="2023" name="ACS Omega">
        <title>Identification of the Neoaspergillic Acid Biosynthesis Gene Cluster by Establishing an In Vitro CRISPR-Ribonucleoprotein Genetic System in Aspergillus melleus.</title>
        <authorList>
            <person name="Yuan B."/>
            <person name="Grau M.F."/>
            <person name="Murata R.M."/>
            <person name="Torok T."/>
            <person name="Venkateswaran K."/>
            <person name="Stajich J.E."/>
            <person name="Wang C.C.C."/>
        </authorList>
    </citation>
    <scope>NUCLEOTIDE SEQUENCE [LARGE SCALE GENOMIC DNA]</scope>
    <source>
        <strain evidence="1 2">IMV 1140</strain>
    </source>
</reference>
<evidence type="ECO:0000313" key="2">
    <source>
        <dbReference type="Proteomes" id="UP001177260"/>
    </source>
</evidence>
<organism evidence="1 2">
    <name type="scientific">Aspergillus melleus</name>
    <dbReference type="NCBI Taxonomy" id="138277"/>
    <lineage>
        <taxon>Eukaryota</taxon>
        <taxon>Fungi</taxon>
        <taxon>Dikarya</taxon>
        <taxon>Ascomycota</taxon>
        <taxon>Pezizomycotina</taxon>
        <taxon>Eurotiomycetes</taxon>
        <taxon>Eurotiomycetidae</taxon>
        <taxon>Eurotiales</taxon>
        <taxon>Aspergillaceae</taxon>
        <taxon>Aspergillus</taxon>
        <taxon>Aspergillus subgen. Circumdati</taxon>
    </lineage>
</organism>
<dbReference type="Proteomes" id="UP001177260">
    <property type="component" value="Unassembled WGS sequence"/>
</dbReference>
<accession>A0ACC3AZQ0</accession>
<proteinExistence type="predicted"/>
<keyword evidence="2" id="KW-1185">Reference proteome</keyword>
<sequence length="447" mass="48903">MTTEARDAAIREAKLHVREIVRNDWLFHPSTDSGLPASSSPTPPPHEIAEWRLREYDSSGSELEPVSSPELEPEDANDHDHDLEYKQGLGRATLRSISPRRKRRKQEQEEEMRWNEGLRTWVERRDAWSGALSRTDIRRREQEERQRGQDNGEEGAAQSQSQSHDHNAIANEDAQTLDSTTSSGSGTNSSSGYEDLAARAEASFSIADQDPTAITMSGATQQQFPADREREDEPSTADPEHPHNPNAATTTATIDEPSTATPAPATQAATATASSRQIARNNYEDPFIPVAPSLISTSNPIRAAITPTMYPSIYSKVVVQGLTPTVPINLADVTKAMVQGWKADGQWPPKPATQNIVLQDTATVRRPEKPAGSAAGDAAEKQLGSSPESKRRSGIASTVRKVLHFSGFHQHPFHRRGSSSHNQQGQQDPNEGTVEGSGIVDQTIPER</sequence>
<evidence type="ECO:0000313" key="1">
    <source>
        <dbReference type="EMBL" id="KAK1143498.1"/>
    </source>
</evidence>